<sequence>MVAMPGKERLSKERIIDAAARVADRGGINAVTMRQVGSELGVEAMSLYHHVSNKDALLNELSEWLFRKIQIPNVDARWRDALSERAHSASEVLRAHPWGLGMLESRPQPGQSQLRHYDSMMGRLSEAGFSATLATTAFATVDAFVFGFVLTESTLPFDPATGAEQEYADEVGLDESEFPHLARTLGDLFSSGHYSFGDEFSAGLTILLDGIERRLLGE</sequence>
<feature type="DNA-binding region" description="H-T-H motif" evidence="5">
    <location>
        <begin position="32"/>
        <end position="51"/>
    </location>
</feature>
<dbReference type="Pfam" id="PF00440">
    <property type="entry name" value="TetR_N"/>
    <property type="match status" value="1"/>
</dbReference>
<proteinExistence type="predicted"/>
<feature type="domain" description="HTH tetR-type" evidence="6">
    <location>
        <begin position="9"/>
        <end position="69"/>
    </location>
</feature>
<dbReference type="PRINTS" id="PR00400">
    <property type="entry name" value="TETREPRESSOR"/>
</dbReference>
<name>A0A2L2BQR9_9MICO</name>
<dbReference type="PANTHER" id="PTHR30055:SF151">
    <property type="entry name" value="TRANSCRIPTIONAL REGULATORY PROTEIN"/>
    <property type="match status" value="1"/>
</dbReference>
<dbReference type="KEGG" id="psai:C3B54_111009"/>
<dbReference type="PANTHER" id="PTHR30055">
    <property type="entry name" value="HTH-TYPE TRANSCRIPTIONAL REGULATOR RUTR"/>
    <property type="match status" value="1"/>
</dbReference>
<dbReference type="Gene3D" id="1.10.10.60">
    <property type="entry name" value="Homeodomain-like"/>
    <property type="match status" value="1"/>
</dbReference>
<evidence type="ECO:0000256" key="2">
    <source>
        <dbReference type="ARBA" id="ARBA00023015"/>
    </source>
</evidence>
<evidence type="ECO:0000259" key="6">
    <source>
        <dbReference type="PROSITE" id="PS50977"/>
    </source>
</evidence>
<dbReference type="InterPro" id="IPR003012">
    <property type="entry name" value="Tet_transcr_reg_TetR"/>
</dbReference>
<keyword evidence="4" id="KW-0804">Transcription</keyword>
<organism evidence="7 8">
    <name type="scientific">Pontimonas salivibrio</name>
    <dbReference type="NCBI Taxonomy" id="1159327"/>
    <lineage>
        <taxon>Bacteria</taxon>
        <taxon>Bacillati</taxon>
        <taxon>Actinomycetota</taxon>
        <taxon>Actinomycetes</taxon>
        <taxon>Micrococcales</taxon>
        <taxon>Microbacteriaceae</taxon>
        <taxon>Pontimonas</taxon>
    </lineage>
</organism>
<gene>
    <name evidence="7" type="ORF">C3B54_111009</name>
</gene>
<dbReference type="EMBL" id="CP026923">
    <property type="protein sequence ID" value="AVG23977.1"/>
    <property type="molecule type" value="Genomic_DNA"/>
</dbReference>
<dbReference type="AlphaFoldDB" id="A0A2L2BQR9"/>
<dbReference type="InterPro" id="IPR009057">
    <property type="entry name" value="Homeodomain-like_sf"/>
</dbReference>
<dbReference type="InterPro" id="IPR050109">
    <property type="entry name" value="HTH-type_TetR-like_transc_reg"/>
</dbReference>
<evidence type="ECO:0000256" key="1">
    <source>
        <dbReference type="ARBA" id="ARBA00022491"/>
    </source>
</evidence>
<dbReference type="SUPFAM" id="SSF48498">
    <property type="entry name" value="Tetracyclin repressor-like, C-terminal domain"/>
    <property type="match status" value="1"/>
</dbReference>
<dbReference type="GO" id="GO:0000976">
    <property type="term" value="F:transcription cis-regulatory region binding"/>
    <property type="evidence" value="ECO:0007669"/>
    <property type="project" value="TreeGrafter"/>
</dbReference>
<dbReference type="Proteomes" id="UP000243077">
    <property type="component" value="Chromosome"/>
</dbReference>
<evidence type="ECO:0000256" key="4">
    <source>
        <dbReference type="ARBA" id="ARBA00023163"/>
    </source>
</evidence>
<evidence type="ECO:0000313" key="8">
    <source>
        <dbReference type="Proteomes" id="UP000243077"/>
    </source>
</evidence>
<keyword evidence="3 5" id="KW-0238">DNA-binding</keyword>
<accession>A0A2L2BQR9</accession>
<dbReference type="PRINTS" id="PR00455">
    <property type="entry name" value="HTHTETR"/>
</dbReference>
<dbReference type="Gene3D" id="1.10.357.10">
    <property type="entry name" value="Tetracycline Repressor, domain 2"/>
    <property type="match status" value="1"/>
</dbReference>
<dbReference type="Pfam" id="PF02909">
    <property type="entry name" value="TetR_C_1"/>
    <property type="match status" value="1"/>
</dbReference>
<evidence type="ECO:0000256" key="3">
    <source>
        <dbReference type="ARBA" id="ARBA00023125"/>
    </source>
</evidence>
<dbReference type="GO" id="GO:0046677">
    <property type="term" value="P:response to antibiotic"/>
    <property type="evidence" value="ECO:0007669"/>
    <property type="project" value="InterPro"/>
</dbReference>
<dbReference type="SUPFAM" id="SSF46689">
    <property type="entry name" value="Homeodomain-like"/>
    <property type="match status" value="1"/>
</dbReference>
<evidence type="ECO:0000256" key="5">
    <source>
        <dbReference type="PROSITE-ProRule" id="PRU00335"/>
    </source>
</evidence>
<dbReference type="InterPro" id="IPR004111">
    <property type="entry name" value="Repressor_TetR_C"/>
</dbReference>
<dbReference type="PROSITE" id="PS50977">
    <property type="entry name" value="HTH_TETR_2"/>
    <property type="match status" value="1"/>
</dbReference>
<reference evidence="7 8" key="1">
    <citation type="submission" date="2018-02" db="EMBL/GenBank/DDBJ databases">
        <title>Complete genome of the streamlined marine actinobacterium Pontimonas salivibrio CL-TW6 adapted to coastal planktonic lifestype.</title>
        <authorList>
            <person name="Cho B.C."/>
            <person name="Hardies S.C."/>
            <person name="Jang G.I."/>
            <person name="Hwang C.Y."/>
        </authorList>
    </citation>
    <scope>NUCLEOTIDE SEQUENCE [LARGE SCALE GENOMIC DNA]</scope>
    <source>
        <strain evidence="7 8">CL-TW6</strain>
    </source>
</reference>
<keyword evidence="8" id="KW-1185">Reference proteome</keyword>
<evidence type="ECO:0000313" key="7">
    <source>
        <dbReference type="EMBL" id="AVG23977.1"/>
    </source>
</evidence>
<dbReference type="GO" id="GO:0045892">
    <property type="term" value="P:negative regulation of DNA-templated transcription"/>
    <property type="evidence" value="ECO:0007669"/>
    <property type="project" value="InterPro"/>
</dbReference>
<dbReference type="GO" id="GO:0003700">
    <property type="term" value="F:DNA-binding transcription factor activity"/>
    <property type="evidence" value="ECO:0007669"/>
    <property type="project" value="TreeGrafter"/>
</dbReference>
<dbReference type="InterPro" id="IPR001647">
    <property type="entry name" value="HTH_TetR"/>
</dbReference>
<keyword evidence="2" id="KW-0805">Transcription regulation</keyword>
<dbReference type="InterPro" id="IPR036271">
    <property type="entry name" value="Tet_transcr_reg_TetR-rel_C_sf"/>
</dbReference>
<keyword evidence="1" id="KW-0678">Repressor</keyword>
<protein>
    <submittedName>
        <fullName evidence="7">TetR-like transcription factor</fullName>
    </submittedName>
</protein>